<dbReference type="OrthoDB" id="422206at2759"/>
<feature type="transmembrane region" description="Helical" evidence="5">
    <location>
        <begin position="73"/>
        <end position="94"/>
    </location>
</feature>
<evidence type="ECO:0008006" key="8">
    <source>
        <dbReference type="Google" id="ProtNLM"/>
    </source>
</evidence>
<accession>A0A1R2B8W0</accession>
<comment type="subcellular location">
    <subcellularLocation>
        <location evidence="1">Membrane</location>
        <topology evidence="1">Multi-pass membrane protein</topology>
    </subcellularLocation>
</comment>
<name>A0A1R2B8W0_9CILI</name>
<feature type="transmembrane region" description="Helical" evidence="5">
    <location>
        <begin position="100"/>
        <end position="127"/>
    </location>
</feature>
<evidence type="ECO:0000256" key="3">
    <source>
        <dbReference type="ARBA" id="ARBA00022989"/>
    </source>
</evidence>
<feature type="transmembrane region" description="Helical" evidence="5">
    <location>
        <begin position="12"/>
        <end position="33"/>
    </location>
</feature>
<sequence>MVQKPWYKWVMLFLYCFLQWFGGSIWITYASIAHRASSYYSQSIITINLFSLSFLILQLPMAPISSYLFHKSYYWTIMLAYIISIIGVWIRFAAGPIFGLALFGQILVGAMNSMTLSGCSVLAALWFDETQRPIAVAVASTSPLLGSAFGLVISPYYDSIEHLLLTQACYATFAGILNVIFSRNKRDKVHIEGSYKIELKIAFEDKFMLALIVLISAALGIAYALTGIIYQLLDPFGISESQSGWIGFSMYIGGMIGGILTSLVVLKTKNFINPMRIFAIISITGCLVWSIILGDIYSDIIGSSITGFGLFGLMPLGIQAVVDQNKYVAESITTNLVYLIAQGLSVVYTYPLIYCYRATTVSGMWLACVLCILVMGILLIIYRSSLIEKHKEINESFATSLKSVLVSSEDMLQEVK</sequence>
<dbReference type="Gene3D" id="1.20.1250.20">
    <property type="entry name" value="MFS general substrate transporter like domains"/>
    <property type="match status" value="1"/>
</dbReference>
<feature type="transmembrane region" description="Helical" evidence="5">
    <location>
        <begin position="245"/>
        <end position="265"/>
    </location>
</feature>
<keyword evidence="2 5" id="KW-0812">Transmembrane</keyword>
<feature type="transmembrane region" description="Helical" evidence="5">
    <location>
        <begin position="207"/>
        <end position="233"/>
    </location>
</feature>
<keyword evidence="3 5" id="KW-1133">Transmembrane helix</keyword>
<evidence type="ECO:0000256" key="4">
    <source>
        <dbReference type="ARBA" id="ARBA00023136"/>
    </source>
</evidence>
<feature type="transmembrane region" description="Helical" evidence="5">
    <location>
        <begin position="134"/>
        <end position="157"/>
    </location>
</feature>
<dbReference type="Proteomes" id="UP000187209">
    <property type="component" value="Unassembled WGS sequence"/>
</dbReference>
<evidence type="ECO:0000256" key="1">
    <source>
        <dbReference type="ARBA" id="ARBA00004141"/>
    </source>
</evidence>
<organism evidence="6 7">
    <name type="scientific">Stentor coeruleus</name>
    <dbReference type="NCBI Taxonomy" id="5963"/>
    <lineage>
        <taxon>Eukaryota</taxon>
        <taxon>Sar</taxon>
        <taxon>Alveolata</taxon>
        <taxon>Ciliophora</taxon>
        <taxon>Postciliodesmatophora</taxon>
        <taxon>Heterotrichea</taxon>
        <taxon>Heterotrichida</taxon>
        <taxon>Stentoridae</taxon>
        <taxon>Stentor</taxon>
    </lineage>
</organism>
<comment type="caution">
    <text evidence="6">The sequence shown here is derived from an EMBL/GenBank/DDBJ whole genome shotgun (WGS) entry which is preliminary data.</text>
</comment>
<proteinExistence type="predicted"/>
<feature type="transmembrane region" description="Helical" evidence="5">
    <location>
        <begin position="277"/>
        <end position="294"/>
    </location>
</feature>
<dbReference type="AlphaFoldDB" id="A0A1R2B8W0"/>
<evidence type="ECO:0000256" key="5">
    <source>
        <dbReference type="SAM" id="Phobius"/>
    </source>
</evidence>
<dbReference type="InterPro" id="IPR036259">
    <property type="entry name" value="MFS_trans_sf"/>
</dbReference>
<dbReference type="Pfam" id="PF07690">
    <property type="entry name" value="MFS_1"/>
    <property type="match status" value="1"/>
</dbReference>
<dbReference type="PANTHER" id="PTHR10924:SF6">
    <property type="entry name" value="SOLUTE CARRIER FAMILY 49 MEMBER A3"/>
    <property type="match status" value="1"/>
</dbReference>
<gene>
    <name evidence="6" type="ORF">SteCoe_28195</name>
</gene>
<protein>
    <recommendedName>
        <fullName evidence="8">Major facilitator superfamily (MFS) profile domain-containing protein</fullName>
    </recommendedName>
</protein>
<evidence type="ECO:0000313" key="7">
    <source>
        <dbReference type="Proteomes" id="UP000187209"/>
    </source>
</evidence>
<dbReference type="PANTHER" id="PTHR10924">
    <property type="entry name" value="MAJOR FACILITATOR SUPERFAMILY PROTEIN-RELATED"/>
    <property type="match status" value="1"/>
</dbReference>
<dbReference type="InterPro" id="IPR011701">
    <property type="entry name" value="MFS"/>
</dbReference>
<keyword evidence="4 5" id="KW-0472">Membrane</keyword>
<feature type="transmembrane region" description="Helical" evidence="5">
    <location>
        <begin position="39"/>
        <end position="61"/>
    </location>
</feature>
<reference evidence="6 7" key="1">
    <citation type="submission" date="2016-11" db="EMBL/GenBank/DDBJ databases">
        <title>The macronuclear genome of Stentor coeruleus: a giant cell with tiny introns.</title>
        <authorList>
            <person name="Slabodnick M."/>
            <person name="Ruby J.G."/>
            <person name="Reiff S.B."/>
            <person name="Swart E.C."/>
            <person name="Gosai S."/>
            <person name="Prabakaran S."/>
            <person name="Witkowska E."/>
            <person name="Larue G.E."/>
            <person name="Fisher S."/>
            <person name="Freeman R.M."/>
            <person name="Gunawardena J."/>
            <person name="Chu W."/>
            <person name="Stover N.A."/>
            <person name="Gregory B.D."/>
            <person name="Nowacki M."/>
            <person name="Derisi J."/>
            <person name="Roy S.W."/>
            <person name="Marshall W.F."/>
            <person name="Sood P."/>
        </authorList>
    </citation>
    <scope>NUCLEOTIDE SEQUENCE [LARGE SCALE GENOMIC DNA]</scope>
    <source>
        <strain evidence="6">WM001</strain>
    </source>
</reference>
<dbReference type="GO" id="GO:0022857">
    <property type="term" value="F:transmembrane transporter activity"/>
    <property type="evidence" value="ECO:0007669"/>
    <property type="project" value="InterPro"/>
</dbReference>
<dbReference type="GO" id="GO:0016020">
    <property type="term" value="C:membrane"/>
    <property type="evidence" value="ECO:0007669"/>
    <property type="project" value="UniProtKB-SubCell"/>
</dbReference>
<evidence type="ECO:0000313" key="6">
    <source>
        <dbReference type="EMBL" id="OMJ73187.1"/>
    </source>
</evidence>
<dbReference type="SUPFAM" id="SSF103473">
    <property type="entry name" value="MFS general substrate transporter"/>
    <property type="match status" value="1"/>
</dbReference>
<feature type="transmembrane region" description="Helical" evidence="5">
    <location>
        <begin position="163"/>
        <end position="181"/>
    </location>
</feature>
<keyword evidence="7" id="KW-1185">Reference proteome</keyword>
<evidence type="ECO:0000256" key="2">
    <source>
        <dbReference type="ARBA" id="ARBA00022692"/>
    </source>
</evidence>
<feature type="transmembrane region" description="Helical" evidence="5">
    <location>
        <begin position="300"/>
        <end position="322"/>
    </location>
</feature>
<feature type="transmembrane region" description="Helical" evidence="5">
    <location>
        <begin position="334"/>
        <end position="351"/>
    </location>
</feature>
<dbReference type="InterPro" id="IPR049680">
    <property type="entry name" value="FLVCR1-2_SLC49-like"/>
</dbReference>
<dbReference type="EMBL" id="MPUH01000840">
    <property type="protein sequence ID" value="OMJ73187.1"/>
    <property type="molecule type" value="Genomic_DNA"/>
</dbReference>
<feature type="transmembrane region" description="Helical" evidence="5">
    <location>
        <begin position="363"/>
        <end position="382"/>
    </location>
</feature>